<sequence>MTLWQGEPAFESRPGKIVTIDGAAQRKVVGRRALGRWRPERRGHDALSTILTQNGIRDQALVPMRHGRMAATPWTYYRGAAAVMAADLASEQHTGIMVQLCGDAHVLNFGLWNSPERNLSFDLRDFDETLCGPFEWDVKRFLSSLVILARDNGVADSARDAVAAGYAGYREWITTYATWPALDIWYDSVNADQLVDYTANDDDHRLDAIIEKRAAKRSSRGVFKKLTDVVAGERRIVEDPPYRSHALANHHDELESIIRQYQETVPDHISSLWSRYDLVDAVQQVVGVGSVGMRVFLTLSEERRTGDPIFLQMKQAGPSVYEQFLGPSPYDNHGSRVIHGQRLIQSATDVFVGWTSVTAQEESRQTIDFYVRQFRDGKVIPKGEVIAPRLPQFAKACGHVLARAHSRSGDAKAIDDYLGSSAKAGESFTEFAFAYADQNTADHAQLAKAVEDGEVSAVEGWP</sequence>
<dbReference type="EMBL" id="CP128986">
    <property type="protein sequence ID" value="WOC11751.1"/>
    <property type="molecule type" value="Genomic_DNA"/>
</dbReference>
<organism evidence="1">
    <name type="scientific">Gordonia sp. MP11Mi</name>
    <dbReference type="NCBI Taxonomy" id="3022769"/>
    <lineage>
        <taxon>Bacteria</taxon>
        <taxon>Bacillati</taxon>
        <taxon>Actinomycetota</taxon>
        <taxon>Actinomycetes</taxon>
        <taxon>Mycobacteriales</taxon>
        <taxon>Gordoniaceae</taxon>
        <taxon>Gordonia</taxon>
    </lineage>
</organism>
<dbReference type="RefSeq" id="WP_420041034.1">
    <property type="nucleotide sequence ID" value="NZ_CP128986.1"/>
</dbReference>
<name>A0AA97CSQ6_9ACTN</name>
<reference evidence="1" key="1">
    <citation type="submission" date="2023-06" db="EMBL/GenBank/DDBJ databases">
        <title>Gordonia sp. nov. and Pseudochrobactrum sp. nov., two species isolated from the burying beetle Nicrophorus vespilloides.</title>
        <authorList>
            <person name="Poehlein A."/>
            <person name="Guzman J."/>
            <person name="Daniel R."/>
            <person name="Vilcinskas A."/>
        </authorList>
    </citation>
    <scope>NUCLEOTIDE SEQUENCE</scope>
    <source>
        <strain evidence="1">MP11Mi</strain>
    </source>
</reference>
<dbReference type="InterPro" id="IPR018721">
    <property type="entry name" value="DUF2252"/>
</dbReference>
<protein>
    <recommendedName>
        <fullName evidence="2">DUF2252 domain-containing protein</fullName>
    </recommendedName>
</protein>
<proteinExistence type="predicted"/>
<accession>A0AA97CSQ6</accession>
<dbReference type="PANTHER" id="PTHR39441:SF1">
    <property type="entry name" value="DUF2252 DOMAIN-CONTAINING PROTEIN"/>
    <property type="match status" value="1"/>
</dbReference>
<gene>
    <name evidence="1" type="ORF">MP11Mi_08280</name>
</gene>
<evidence type="ECO:0000313" key="1">
    <source>
        <dbReference type="EMBL" id="WOC11751.1"/>
    </source>
</evidence>
<dbReference type="AlphaFoldDB" id="A0AA97CSQ6"/>
<evidence type="ECO:0008006" key="2">
    <source>
        <dbReference type="Google" id="ProtNLM"/>
    </source>
</evidence>
<dbReference type="Pfam" id="PF10009">
    <property type="entry name" value="DUF2252"/>
    <property type="match status" value="1"/>
</dbReference>
<dbReference type="PANTHER" id="PTHR39441">
    <property type="entry name" value="DUF2252 DOMAIN-CONTAINING PROTEIN"/>
    <property type="match status" value="1"/>
</dbReference>